<reference evidence="4" key="1">
    <citation type="submission" date="2019-12" db="UniProtKB">
        <authorList>
            <consortium name="WormBaseParasite"/>
        </authorList>
    </citation>
    <scope>IDENTIFICATION</scope>
</reference>
<feature type="compositionally biased region" description="Basic and acidic residues" evidence="1">
    <location>
        <begin position="95"/>
        <end position="111"/>
    </location>
</feature>
<dbReference type="InterPro" id="IPR057670">
    <property type="entry name" value="SH3_retrovirus"/>
</dbReference>
<name>A0A5S6Q664_TRIMR</name>
<evidence type="ECO:0000256" key="1">
    <source>
        <dbReference type="SAM" id="MobiDB-lite"/>
    </source>
</evidence>
<dbReference type="WBParaSite" id="TMUE_1000002776.1">
    <property type="protein sequence ID" value="TMUE_1000002776.1"/>
    <property type="gene ID" value="WBGene00298483"/>
</dbReference>
<feature type="domain" description="Retroviral polymerase SH3-like" evidence="2">
    <location>
        <begin position="6"/>
        <end position="51"/>
    </location>
</feature>
<proteinExistence type="predicted"/>
<keyword evidence="3" id="KW-1185">Reference proteome</keyword>
<dbReference type="Proteomes" id="UP000046395">
    <property type="component" value="Unassembled WGS sequence"/>
</dbReference>
<organism evidence="3 4">
    <name type="scientific">Trichuris muris</name>
    <name type="common">Mouse whipworm</name>
    <dbReference type="NCBI Taxonomy" id="70415"/>
    <lineage>
        <taxon>Eukaryota</taxon>
        <taxon>Metazoa</taxon>
        <taxon>Ecdysozoa</taxon>
        <taxon>Nematoda</taxon>
        <taxon>Enoplea</taxon>
        <taxon>Dorylaimia</taxon>
        <taxon>Trichinellida</taxon>
        <taxon>Trichuridae</taxon>
        <taxon>Trichuris</taxon>
    </lineage>
</organism>
<evidence type="ECO:0000259" key="2">
    <source>
        <dbReference type="Pfam" id="PF25597"/>
    </source>
</evidence>
<feature type="region of interest" description="Disordered" evidence="1">
    <location>
        <begin position="88"/>
        <end position="154"/>
    </location>
</feature>
<evidence type="ECO:0000313" key="3">
    <source>
        <dbReference type="Proteomes" id="UP000046395"/>
    </source>
</evidence>
<accession>A0A5S6Q664</accession>
<feature type="compositionally biased region" description="Basic residues" evidence="1">
    <location>
        <begin position="120"/>
        <end position="139"/>
    </location>
</feature>
<evidence type="ECO:0000313" key="4">
    <source>
        <dbReference type="WBParaSite" id="TMUE_1000002776.1"/>
    </source>
</evidence>
<sequence>MLNKVPGKEKFEPRGIPCTFVGYSEISKAYRVIVDGSHCVTLTRDLKCIDRFEKPGLAQDVLKEAALPYITDHDDSVNEDESQVNVNLLPSSNEQPKEELHDQSTKNRDEECQQNSQARGRGRPRIVRTGKRGRPRKHYQPAGNSTEPSIADETAETDIEIASIAEIPIKEAIRALTLLNGLMQSR</sequence>
<dbReference type="Pfam" id="PF25597">
    <property type="entry name" value="SH3_retrovirus"/>
    <property type="match status" value="1"/>
</dbReference>
<protein>
    <recommendedName>
        <fullName evidence="2">Retroviral polymerase SH3-like domain-containing protein</fullName>
    </recommendedName>
</protein>
<dbReference type="AlphaFoldDB" id="A0A5S6Q664"/>